<evidence type="ECO:0000313" key="4">
    <source>
        <dbReference type="EMBL" id="KAK0739875.1"/>
    </source>
</evidence>
<proteinExistence type="predicted"/>
<dbReference type="PROSITE" id="PS50006">
    <property type="entry name" value="FHA_DOMAIN"/>
    <property type="match status" value="1"/>
</dbReference>
<evidence type="ECO:0000313" key="5">
    <source>
        <dbReference type="Proteomes" id="UP001172159"/>
    </source>
</evidence>
<feature type="region of interest" description="Disordered" evidence="1">
    <location>
        <begin position="339"/>
        <end position="429"/>
    </location>
</feature>
<dbReference type="SMART" id="SM00240">
    <property type="entry name" value="FHA"/>
    <property type="match status" value="1"/>
</dbReference>
<keyword evidence="2" id="KW-0472">Membrane</keyword>
<protein>
    <recommendedName>
        <fullName evidence="3">FHA domain-containing protein</fullName>
    </recommendedName>
</protein>
<keyword evidence="2" id="KW-0812">Transmembrane</keyword>
<dbReference type="InterPro" id="IPR000253">
    <property type="entry name" value="FHA_dom"/>
</dbReference>
<dbReference type="AlphaFoldDB" id="A0AA40BT76"/>
<feature type="transmembrane region" description="Helical" evidence="2">
    <location>
        <begin position="798"/>
        <end position="820"/>
    </location>
</feature>
<feature type="compositionally biased region" description="Polar residues" evidence="1">
    <location>
        <begin position="189"/>
        <end position="212"/>
    </location>
</feature>
<sequence>MAAHSHAASLAQIDLTVEGPGNCTPVVYSQRQITLNASNNVIAIGRASKVSAKGFVPAPDNAWFDSAVMSREHAEIRVDMDEKKVQVRDKGSLHGTYLNEHEKLEKEPKELKDGDRLTFGLPVDRGTSRFMPVSVKVGVSFNSPADRYVLSSFASSALTKTFSVGDGCGTSTFQVPDDSEGSSDVDGYTSDNSIYSSNSATMNPHTSSTAQPSVPPRPVPAVDVIDLTGPPTSNHNHNHPWTRTANRASYENSAPTFIDLSSPPSSPLLVRESRDFEYAAYDAPVTTDVDAVQLDIPDVPELVRRISVQDLSSLAAATSRLSDLSSTLEQTAQALEGMERSALDSDLDSNYSSDYSIHDNESELSEAESNLDYPEDPMDSDSSSDDASDSGSDHDMDDQSDRSSALNEDLESLENYSDDGSSVSGDEGMRPYCCPARDYMGANILSGATADDIFDFPRAPSPLLLSPLMEREAPIQNRDMHLVSDGQDDTLNNTISGPTLPALLVASKKDETITKSTSPIAIEKLLNDRPGVARSTITPLPELRNDTQPYLWSDVPKGDFESLGERTGKVDFFAAREANKAYFNKTFGGQASNKAALDTQTTSRPASSVYALCNEPIRSQGPEDASSFPRLPPLTKHSLLHWKANQSIAPDALDHLLFNSVPSESITVQGEVKTKELETEKPITQDAETKESETGKPEAQEVNVPTTVQEAQEPQALVQAEQPKSRPGHLKRKADDISVETVDDLKWSGSTEPATTEAPKIDEVKAATAEAESQVDEASMQLPRTFDRPTKKLRLFRIAERVGIAAIGGAMVMGTLIYTAPTFA</sequence>
<feature type="region of interest" description="Disordered" evidence="1">
    <location>
        <begin position="172"/>
        <end position="217"/>
    </location>
</feature>
<feature type="region of interest" description="Disordered" evidence="1">
    <location>
        <begin position="670"/>
        <end position="736"/>
    </location>
</feature>
<feature type="compositionally biased region" description="Basic and acidic residues" evidence="1">
    <location>
        <begin position="391"/>
        <end position="401"/>
    </location>
</feature>
<dbReference type="InterPro" id="IPR051176">
    <property type="entry name" value="Cent_Immune-Sig_Mod"/>
</dbReference>
<keyword evidence="2" id="KW-1133">Transmembrane helix</keyword>
<feature type="compositionally biased region" description="Acidic residues" evidence="1">
    <location>
        <begin position="373"/>
        <end position="388"/>
    </location>
</feature>
<reference evidence="4" key="1">
    <citation type="submission" date="2023-06" db="EMBL/GenBank/DDBJ databases">
        <title>Genome-scale phylogeny and comparative genomics of the fungal order Sordariales.</title>
        <authorList>
            <consortium name="Lawrence Berkeley National Laboratory"/>
            <person name="Hensen N."/>
            <person name="Bonometti L."/>
            <person name="Westerberg I."/>
            <person name="Brannstrom I.O."/>
            <person name="Guillou S."/>
            <person name="Cros-Aarteil S."/>
            <person name="Calhoun S."/>
            <person name="Haridas S."/>
            <person name="Kuo A."/>
            <person name="Mondo S."/>
            <person name="Pangilinan J."/>
            <person name="Riley R."/>
            <person name="Labutti K."/>
            <person name="Andreopoulos B."/>
            <person name="Lipzen A."/>
            <person name="Chen C."/>
            <person name="Yanf M."/>
            <person name="Daum C."/>
            <person name="Ng V."/>
            <person name="Clum A."/>
            <person name="Steindorff A."/>
            <person name="Ohm R."/>
            <person name="Martin F."/>
            <person name="Silar P."/>
            <person name="Natvig D."/>
            <person name="Lalanne C."/>
            <person name="Gautier V."/>
            <person name="Ament-Velasquez S.L."/>
            <person name="Kruys A."/>
            <person name="Hutchinson M.I."/>
            <person name="Powell A.J."/>
            <person name="Barry K."/>
            <person name="Miller A.N."/>
            <person name="Grigoriev I.V."/>
            <person name="Debuchy R."/>
            <person name="Gladieux P."/>
            <person name="Thoren M.H."/>
            <person name="Johannesson H."/>
        </authorList>
    </citation>
    <scope>NUCLEOTIDE SEQUENCE</scope>
    <source>
        <strain evidence="4">CBS 540.89</strain>
    </source>
</reference>
<dbReference type="InterPro" id="IPR008984">
    <property type="entry name" value="SMAD_FHA_dom_sf"/>
</dbReference>
<feature type="compositionally biased region" description="Polar residues" evidence="1">
    <location>
        <begin position="703"/>
        <end position="712"/>
    </location>
</feature>
<dbReference type="Pfam" id="PF00498">
    <property type="entry name" value="FHA"/>
    <property type="match status" value="1"/>
</dbReference>
<gene>
    <name evidence="4" type="ORF">B0T21DRAFT_347135</name>
</gene>
<comment type="caution">
    <text evidence="4">The sequence shown here is derived from an EMBL/GenBank/DDBJ whole genome shotgun (WGS) entry which is preliminary data.</text>
</comment>
<keyword evidence="5" id="KW-1185">Reference proteome</keyword>
<evidence type="ECO:0000256" key="1">
    <source>
        <dbReference type="SAM" id="MobiDB-lite"/>
    </source>
</evidence>
<evidence type="ECO:0000256" key="2">
    <source>
        <dbReference type="SAM" id="Phobius"/>
    </source>
</evidence>
<dbReference type="PANTHER" id="PTHR15715">
    <property type="entry name" value="CENTROSOMAL PROTEIN OF 170 KDA"/>
    <property type="match status" value="1"/>
</dbReference>
<evidence type="ECO:0000259" key="3">
    <source>
        <dbReference type="PROSITE" id="PS50006"/>
    </source>
</evidence>
<name>A0AA40BT76_9PEZI</name>
<accession>A0AA40BT76</accession>
<dbReference type="Gene3D" id="2.60.200.20">
    <property type="match status" value="1"/>
</dbReference>
<dbReference type="EMBL" id="JAUKTV010000004">
    <property type="protein sequence ID" value="KAK0739875.1"/>
    <property type="molecule type" value="Genomic_DNA"/>
</dbReference>
<dbReference type="PANTHER" id="PTHR15715:SF48">
    <property type="entry name" value="FHA DOMAIN-CONTAINING PROTEIN"/>
    <property type="match status" value="1"/>
</dbReference>
<dbReference type="GO" id="GO:0005737">
    <property type="term" value="C:cytoplasm"/>
    <property type="evidence" value="ECO:0007669"/>
    <property type="project" value="TreeGrafter"/>
</dbReference>
<dbReference type="Proteomes" id="UP001172159">
    <property type="component" value="Unassembled WGS sequence"/>
</dbReference>
<feature type="compositionally biased region" description="Basic and acidic residues" evidence="1">
    <location>
        <begin position="672"/>
        <end position="699"/>
    </location>
</feature>
<dbReference type="SUPFAM" id="SSF49879">
    <property type="entry name" value="SMAD/FHA domain"/>
    <property type="match status" value="1"/>
</dbReference>
<feature type="domain" description="FHA" evidence="3">
    <location>
        <begin position="42"/>
        <end position="103"/>
    </location>
</feature>
<organism evidence="4 5">
    <name type="scientific">Apiosordaria backusii</name>
    <dbReference type="NCBI Taxonomy" id="314023"/>
    <lineage>
        <taxon>Eukaryota</taxon>
        <taxon>Fungi</taxon>
        <taxon>Dikarya</taxon>
        <taxon>Ascomycota</taxon>
        <taxon>Pezizomycotina</taxon>
        <taxon>Sordariomycetes</taxon>
        <taxon>Sordariomycetidae</taxon>
        <taxon>Sordariales</taxon>
        <taxon>Lasiosphaeriaceae</taxon>
        <taxon>Apiosordaria</taxon>
    </lineage>
</organism>